<dbReference type="eggNOG" id="ENOG502RXUG">
    <property type="taxonomic scope" value="Eukaryota"/>
</dbReference>
<proteinExistence type="predicted"/>
<dbReference type="SUPFAM" id="SSF103511">
    <property type="entry name" value="Chlorophyll a-b binding protein"/>
    <property type="match status" value="1"/>
</dbReference>
<feature type="compositionally biased region" description="Low complexity" evidence="1">
    <location>
        <begin position="1"/>
        <end position="34"/>
    </location>
</feature>
<dbReference type="Proteomes" id="UP000195557">
    <property type="component" value="Unassembled WGS sequence"/>
</dbReference>
<gene>
    <name evidence="2" type="ORF">BE221DRAFT_188066</name>
</gene>
<protein>
    <submittedName>
        <fullName evidence="2">Uncharacterized protein</fullName>
    </submittedName>
</protein>
<sequence length="121" mass="13749">MRAGTSTTAPARARVARTRTTTTTPRRGTTTTTRAMKRPTTVEEQRRRAKEMVTYFKDRRYDDALEESQVFGWTAKNEINNGRWTMFGLLVGMMTEYGTGVDFVDQIKLLVSVLGIADVYD</sequence>
<evidence type="ECO:0000256" key="1">
    <source>
        <dbReference type="SAM" id="MobiDB-lite"/>
    </source>
</evidence>
<organism evidence="2">
    <name type="scientific">Ostreococcus tauri</name>
    <name type="common">Marine green alga</name>
    <dbReference type="NCBI Taxonomy" id="70448"/>
    <lineage>
        <taxon>Eukaryota</taxon>
        <taxon>Viridiplantae</taxon>
        <taxon>Chlorophyta</taxon>
        <taxon>Mamiellophyceae</taxon>
        <taxon>Mamiellales</taxon>
        <taxon>Bathycoccaceae</taxon>
        <taxon>Ostreococcus</taxon>
    </lineage>
</organism>
<dbReference type="EMBL" id="KZ155839">
    <property type="protein sequence ID" value="OUS42238.1"/>
    <property type="molecule type" value="Genomic_DNA"/>
</dbReference>
<accession>A0A1Y5HY99</accession>
<name>A0A1Y5HY99_OSTTA</name>
<evidence type="ECO:0000313" key="2">
    <source>
        <dbReference type="EMBL" id="OUS42238.1"/>
    </source>
</evidence>
<dbReference type="AlphaFoldDB" id="A0A1Y5HY99"/>
<feature type="region of interest" description="Disordered" evidence="1">
    <location>
        <begin position="1"/>
        <end position="47"/>
    </location>
</feature>
<reference evidence="2" key="1">
    <citation type="submission" date="2017-04" db="EMBL/GenBank/DDBJ databases">
        <title>Population genomics of picophytoplankton unveils novel chromosome hypervariability.</title>
        <authorList>
            <consortium name="DOE Joint Genome Institute"/>
            <person name="Blanc-Mathieu R."/>
            <person name="Krasovec M."/>
            <person name="Hebrard M."/>
            <person name="Yau S."/>
            <person name="Desgranges E."/>
            <person name="Martin J."/>
            <person name="Schackwitz W."/>
            <person name="Kuo A."/>
            <person name="Salin G."/>
            <person name="Donnadieu C."/>
            <person name="Desdevises Y."/>
            <person name="Sanchez-Ferandin S."/>
            <person name="Moreau H."/>
            <person name="Rivals E."/>
            <person name="Grigoriev I.V."/>
            <person name="Grimsley N."/>
            <person name="Eyre-Walker A."/>
            <person name="Piganeau G."/>
        </authorList>
    </citation>
    <scope>NUCLEOTIDE SEQUENCE [LARGE SCALE GENOMIC DNA]</scope>
    <source>
        <strain evidence="2">RCC 1115</strain>
    </source>
</reference>
<feature type="non-terminal residue" evidence="2">
    <location>
        <position position="1"/>
    </location>
</feature>